<dbReference type="SUPFAM" id="SSF53335">
    <property type="entry name" value="S-adenosyl-L-methionine-dependent methyltransferases"/>
    <property type="match status" value="1"/>
</dbReference>
<organism evidence="1">
    <name type="scientific">marine metagenome</name>
    <dbReference type="NCBI Taxonomy" id="408172"/>
    <lineage>
        <taxon>unclassified sequences</taxon>
        <taxon>metagenomes</taxon>
        <taxon>ecological metagenomes</taxon>
    </lineage>
</organism>
<dbReference type="AlphaFoldDB" id="A0A382NFS7"/>
<dbReference type="EMBL" id="UINC01099799">
    <property type="protein sequence ID" value="SVC59348.1"/>
    <property type="molecule type" value="Genomic_DNA"/>
</dbReference>
<dbReference type="Gene3D" id="3.40.50.150">
    <property type="entry name" value="Vaccinia Virus protein VP39"/>
    <property type="match status" value="1"/>
</dbReference>
<protein>
    <submittedName>
        <fullName evidence="1">Uncharacterized protein</fullName>
    </submittedName>
</protein>
<evidence type="ECO:0000313" key="1">
    <source>
        <dbReference type="EMBL" id="SVC59348.1"/>
    </source>
</evidence>
<dbReference type="Pfam" id="PF13489">
    <property type="entry name" value="Methyltransf_23"/>
    <property type="match status" value="1"/>
</dbReference>
<dbReference type="InterPro" id="IPR029063">
    <property type="entry name" value="SAM-dependent_MTases_sf"/>
</dbReference>
<sequence length="235" mass="26591">MILDSANYHNSYGKTILQEMSISSDFARWTVELSGSGMFGRVIEIGCGLGNNLDALNDQFKDLWASDSNEGYLRTVASEKKYLTGTILWDIEKPPNFETQFDSFFCSNVLEHIEDDENAMSNIAKIPNIKKGVIVVPANNHIYSRIDKNLGHYRRYNKKTLLKKLDGAGFEVLKMSSFNKIGTLGWIVQSIILKRDTLGSRNMRVFDKLMPLIRRIDSFVPFPGLSLLAIVKKIS</sequence>
<gene>
    <name evidence="1" type="ORF">METZ01_LOCUS312202</name>
</gene>
<name>A0A382NFS7_9ZZZZ</name>
<accession>A0A382NFS7</accession>
<reference evidence="1" key="1">
    <citation type="submission" date="2018-05" db="EMBL/GenBank/DDBJ databases">
        <authorList>
            <person name="Lanie J.A."/>
            <person name="Ng W.-L."/>
            <person name="Kazmierczak K.M."/>
            <person name="Andrzejewski T.M."/>
            <person name="Davidsen T.M."/>
            <person name="Wayne K.J."/>
            <person name="Tettelin H."/>
            <person name="Glass J.I."/>
            <person name="Rusch D."/>
            <person name="Podicherti R."/>
            <person name="Tsui H.-C.T."/>
            <person name="Winkler M.E."/>
        </authorList>
    </citation>
    <scope>NUCLEOTIDE SEQUENCE</scope>
</reference>
<proteinExistence type="predicted"/>